<feature type="compositionally biased region" description="Basic and acidic residues" evidence="1">
    <location>
        <begin position="73"/>
        <end position="90"/>
    </location>
</feature>
<organism evidence="3 4">
    <name type="scientific">Calocera cornea HHB12733</name>
    <dbReference type="NCBI Taxonomy" id="1353952"/>
    <lineage>
        <taxon>Eukaryota</taxon>
        <taxon>Fungi</taxon>
        <taxon>Dikarya</taxon>
        <taxon>Basidiomycota</taxon>
        <taxon>Agaricomycotina</taxon>
        <taxon>Dacrymycetes</taxon>
        <taxon>Dacrymycetales</taxon>
        <taxon>Dacrymycetaceae</taxon>
        <taxon>Calocera</taxon>
    </lineage>
</organism>
<reference evidence="3 4" key="1">
    <citation type="journal article" date="2016" name="Mol. Biol. Evol.">
        <title>Comparative Genomics of Early-Diverging Mushroom-Forming Fungi Provides Insights into the Origins of Lignocellulose Decay Capabilities.</title>
        <authorList>
            <person name="Nagy L.G."/>
            <person name="Riley R."/>
            <person name="Tritt A."/>
            <person name="Adam C."/>
            <person name="Daum C."/>
            <person name="Floudas D."/>
            <person name="Sun H."/>
            <person name="Yadav J.S."/>
            <person name="Pangilinan J."/>
            <person name="Larsson K.H."/>
            <person name="Matsuura K."/>
            <person name="Barry K."/>
            <person name="Labutti K."/>
            <person name="Kuo R."/>
            <person name="Ohm R.A."/>
            <person name="Bhattacharya S.S."/>
            <person name="Shirouzu T."/>
            <person name="Yoshinaga Y."/>
            <person name="Martin F.M."/>
            <person name="Grigoriev I.V."/>
            <person name="Hibbett D.S."/>
        </authorList>
    </citation>
    <scope>NUCLEOTIDE SEQUENCE [LARGE SCALE GENOMIC DNA]</scope>
    <source>
        <strain evidence="3 4">HHB12733</strain>
    </source>
</reference>
<keyword evidence="4" id="KW-1185">Reference proteome</keyword>
<proteinExistence type="predicted"/>
<feature type="domain" description="DUF6532" evidence="2">
    <location>
        <begin position="316"/>
        <end position="522"/>
    </location>
</feature>
<feature type="compositionally biased region" description="Low complexity" evidence="1">
    <location>
        <begin position="259"/>
        <end position="272"/>
    </location>
</feature>
<gene>
    <name evidence="3" type="ORF">CALCODRAFT_507809</name>
</gene>
<feature type="region of interest" description="Disordered" evidence="1">
    <location>
        <begin position="1"/>
        <end position="150"/>
    </location>
</feature>
<feature type="region of interest" description="Disordered" evidence="1">
    <location>
        <begin position="229"/>
        <end position="275"/>
    </location>
</feature>
<dbReference type="Proteomes" id="UP000076842">
    <property type="component" value="Unassembled WGS sequence"/>
</dbReference>
<dbReference type="Pfam" id="PF20149">
    <property type="entry name" value="DUF6532"/>
    <property type="match status" value="1"/>
</dbReference>
<dbReference type="InParanoid" id="A0A165H888"/>
<name>A0A165H888_9BASI</name>
<protein>
    <recommendedName>
        <fullName evidence="2">DUF6532 domain-containing protein</fullName>
    </recommendedName>
</protein>
<sequence length="562" mass="62071">MTVPADPNAPQPAPAATRTRSTEMTADKSKEPVGSHTHTSSSGEKGLEGETDKDRMTRRFATIKMPILGSAREAVDNRLDEEGMGGKHLEGTSTAAHDGESELEGRAGQTKRGLPRGGQEPEADITGMSVWKGKEPAKRRYEDDTNEEGTAWAKKARVEMGTGSARMDMGTGLASKLRQGQGFTLAGMALMDNGEYAMVYEKVQPTLSTQPAPPQWNSDQVDLDLTVEDDSDEDEAQGAQKAVRTQTKEQHGGPRPRPAATAKKTTSTSNAKQVQTVMLPTIRPVASKALAGKGEVKKPSNTISPLALESRLVREAIGVWQLQQACIDLYPSDKESEEWATTALAAAATTLTSEGGEEMKANLQKLLERRETRILREIRNHEADLFSTVVQTAATEVPICLHGVFDGGREAIAWRIRTLLKDFNFIYDGYDWKTDERTMKRAAFLSPCVVAVMSSVWKEAIENTGAEMFEHMPLCMMAVGTLGIWAYLKYWWTGEMKPVEQVFKMGEIPLTYDHLILNLEGFEKKKPEVFAEIQRKLLQRVKVYGAIQDTQGDMFLEPEEDE</sequence>
<feature type="compositionally biased region" description="Basic and acidic residues" evidence="1">
    <location>
        <begin position="132"/>
        <end position="143"/>
    </location>
</feature>
<accession>A0A165H888</accession>
<evidence type="ECO:0000256" key="1">
    <source>
        <dbReference type="SAM" id="MobiDB-lite"/>
    </source>
</evidence>
<dbReference type="EMBL" id="KV423945">
    <property type="protein sequence ID" value="KZT58975.1"/>
    <property type="molecule type" value="Genomic_DNA"/>
</dbReference>
<evidence type="ECO:0000259" key="2">
    <source>
        <dbReference type="Pfam" id="PF20149"/>
    </source>
</evidence>
<evidence type="ECO:0000313" key="3">
    <source>
        <dbReference type="EMBL" id="KZT58975.1"/>
    </source>
</evidence>
<dbReference type="InterPro" id="IPR045341">
    <property type="entry name" value="DUF6532"/>
</dbReference>
<evidence type="ECO:0000313" key="4">
    <source>
        <dbReference type="Proteomes" id="UP000076842"/>
    </source>
</evidence>
<feature type="compositionally biased region" description="Basic and acidic residues" evidence="1">
    <location>
        <begin position="45"/>
        <end position="57"/>
    </location>
</feature>
<dbReference type="AlphaFoldDB" id="A0A165H888"/>